<evidence type="ECO:0000313" key="1">
    <source>
        <dbReference type="EMBL" id="EID23018.1"/>
    </source>
</evidence>
<name>I0SI15_STRAP</name>
<dbReference type="AlphaFoldDB" id="I0SI15"/>
<reference evidence="1 2" key="1">
    <citation type="submission" date="2012-01" db="EMBL/GenBank/DDBJ databases">
        <authorList>
            <person name="Harkins D.M."/>
            <person name="Madupu R."/>
            <person name="Durkin A.S."/>
            <person name="Torralba M."/>
            <person name="Methe B."/>
            <person name="Sutton G.G."/>
            <person name="Nelson K.E."/>
        </authorList>
    </citation>
    <scope>NUCLEOTIDE SEQUENCE [LARGE SCALE GENOMIC DNA]</scope>
    <source>
        <strain evidence="1 2">CCUG 39159</strain>
    </source>
</reference>
<comment type="caution">
    <text evidence="1">The sequence shown here is derived from an EMBL/GenBank/DDBJ whole genome shotgun (WGS) entry which is preliminary data.</text>
</comment>
<dbReference type="Proteomes" id="UP000003245">
    <property type="component" value="Unassembled WGS sequence"/>
</dbReference>
<dbReference type="PATRIC" id="fig|1095729.3.peg.754"/>
<protein>
    <submittedName>
        <fullName evidence="1">Uncharacterized protein</fullName>
    </submittedName>
</protein>
<dbReference type="EMBL" id="AICP01000030">
    <property type="protein sequence ID" value="EID23018.1"/>
    <property type="molecule type" value="Genomic_DNA"/>
</dbReference>
<proteinExistence type="predicted"/>
<accession>I0SI15</accession>
<evidence type="ECO:0000313" key="2">
    <source>
        <dbReference type="Proteomes" id="UP000003245"/>
    </source>
</evidence>
<organism evidence="1 2">
    <name type="scientific">Streptococcus anginosus subsp. whileyi CCUG 39159</name>
    <dbReference type="NCBI Taxonomy" id="1095729"/>
    <lineage>
        <taxon>Bacteria</taxon>
        <taxon>Bacillati</taxon>
        <taxon>Bacillota</taxon>
        <taxon>Bacilli</taxon>
        <taxon>Lactobacillales</taxon>
        <taxon>Streptococcaceae</taxon>
        <taxon>Streptococcus</taxon>
        <taxon>Streptococcus anginosus group</taxon>
    </lineage>
</organism>
<sequence>MSFFVALYFTIYQTKYFFIKKISNNIIDYDYFSMLVCSFNILK</sequence>
<gene>
    <name evidence="1" type="ORF">HMPREF1043_1275</name>
</gene>
<keyword evidence="2" id="KW-1185">Reference proteome</keyword>